<dbReference type="GO" id="GO:0046819">
    <property type="term" value="P:protein secretion by the type V secretion system"/>
    <property type="evidence" value="ECO:0007669"/>
    <property type="project" value="TreeGrafter"/>
</dbReference>
<protein>
    <recommendedName>
        <fullName evidence="1">Haemolysin activator HlyB C-terminal domain-containing protein</fullName>
    </recommendedName>
</protein>
<dbReference type="Pfam" id="PF03865">
    <property type="entry name" value="ShlB"/>
    <property type="match status" value="1"/>
</dbReference>
<feature type="domain" description="Haemolysin activator HlyB C-terminal" evidence="1">
    <location>
        <begin position="174"/>
        <end position="432"/>
    </location>
</feature>
<dbReference type="Gene3D" id="2.40.160.50">
    <property type="entry name" value="membrane protein fhac: a member of the omp85/tpsb transporter family"/>
    <property type="match status" value="1"/>
</dbReference>
<dbReference type="GO" id="GO:0008320">
    <property type="term" value="F:protein transmembrane transporter activity"/>
    <property type="evidence" value="ECO:0007669"/>
    <property type="project" value="TreeGrafter"/>
</dbReference>
<keyword evidence="3" id="KW-1185">Reference proteome</keyword>
<gene>
    <name evidence="2" type="ORF">A6M23_06400</name>
</gene>
<reference evidence="2" key="1">
    <citation type="journal article" date="2016" name="Int. J. Mol. Sci.">
        <title>Comparative genomics of the extreme acidophile Acidithiobacillus thiooxidans reveals intraspecific divergence and niche adaptation.</title>
        <authorList>
            <person name="Zhang X."/>
            <person name="Feng X."/>
            <person name="Tao J."/>
            <person name="Ma L."/>
            <person name="Xiao Y."/>
            <person name="Liang Y."/>
            <person name="Liu X."/>
            <person name="Yin H."/>
        </authorList>
    </citation>
    <scope>NUCLEOTIDE SEQUENCE [LARGE SCALE GENOMIC DNA]</scope>
    <source>
        <strain evidence="2">DXS-W</strain>
    </source>
</reference>
<dbReference type="InterPro" id="IPR051544">
    <property type="entry name" value="TPS_OM_transporter"/>
</dbReference>
<evidence type="ECO:0000313" key="3">
    <source>
        <dbReference type="Proteomes" id="UP000095008"/>
    </source>
</evidence>
<dbReference type="GO" id="GO:0098046">
    <property type="term" value="C:type V protein secretion system complex"/>
    <property type="evidence" value="ECO:0007669"/>
    <property type="project" value="TreeGrafter"/>
</dbReference>
<dbReference type="EMBL" id="LWRY01000044">
    <property type="protein sequence ID" value="OCX74197.1"/>
    <property type="molecule type" value="Genomic_DNA"/>
</dbReference>
<comment type="caution">
    <text evidence="2">The sequence shown here is derived from an EMBL/GenBank/DDBJ whole genome shotgun (WGS) entry which is preliminary data.</text>
</comment>
<evidence type="ECO:0000313" key="2">
    <source>
        <dbReference type="EMBL" id="OCX74197.1"/>
    </source>
</evidence>
<sequence length="519" mass="56195">MQADTPPFLPSSHPPAIHQLAAPSHGARQLVIQSHGYSYLVTGNTLLASSRIRTILLHASTPQEAVGALSMAYRKSGYFLVAVKASVENKNIHIMVVQGQISKKDIASGLGWFYSGLQGEDLTESTIIRRNILAESYSARNGQQLGVNFTPSQNPDGTDLNVQQTPRPNYQMLGGNLLFGNYGSRYISSYLVGGSVYLHPGAGLQIDGNYTRGLSGLSKDSAGSTYYQGSIGINSITPWGTYGFSSQWTHYLLGQTAPYYFTGNIVSYALNGSQLLFANTNSRLISNEAFTIVGNKVTALQKLYTLTQQDYDYYTLGITYNHVFRPFSTVGNLTASINYNQGVSGFHGTLVKVPGTPTPKFHYLTFNLNYSENNLPLGFSAQFTSSGQWAFNTLPQNQQWVVGGFGSVSAYNSGTLVGDSGYSARLSLQSPALHRYGVSASGSLFFETAGVTSHYLSPGQAPWQNLSDVGIGLNVSTRWGTTLSVMSALPVAHSVYPASSAENLHKNRVDAFFILQQSF</sequence>
<dbReference type="PANTHER" id="PTHR34597">
    <property type="entry name" value="SLR1661 PROTEIN"/>
    <property type="match status" value="1"/>
</dbReference>
<accession>A0A1C2IE22</accession>
<dbReference type="PANTHER" id="PTHR34597:SF1">
    <property type="entry name" value="HEME_HEMOPEXIN TRANSPORTER PROTEIN HUXB"/>
    <property type="match status" value="1"/>
</dbReference>
<dbReference type="OrthoDB" id="7060721at2"/>
<dbReference type="InterPro" id="IPR005565">
    <property type="entry name" value="Hemolysn_activator_HlyB_C"/>
</dbReference>
<evidence type="ECO:0000259" key="1">
    <source>
        <dbReference type="Pfam" id="PF03865"/>
    </source>
</evidence>
<dbReference type="Proteomes" id="UP000095008">
    <property type="component" value="Unassembled WGS sequence"/>
</dbReference>
<proteinExistence type="predicted"/>
<organism evidence="2 3">
    <name type="scientific">Acidithiobacillus thiooxidans</name>
    <name type="common">Thiobacillus thiooxidans</name>
    <dbReference type="NCBI Taxonomy" id="930"/>
    <lineage>
        <taxon>Bacteria</taxon>
        <taxon>Pseudomonadati</taxon>
        <taxon>Pseudomonadota</taxon>
        <taxon>Acidithiobacillia</taxon>
        <taxon>Acidithiobacillales</taxon>
        <taxon>Acidithiobacillaceae</taxon>
        <taxon>Acidithiobacillus</taxon>
    </lineage>
</organism>
<dbReference type="RefSeq" id="WP_065980244.1">
    <property type="nucleotide sequence ID" value="NZ_LWRY01000044.1"/>
</dbReference>
<dbReference type="AlphaFoldDB" id="A0A1C2IE22"/>
<name>A0A1C2IE22_ACITH</name>